<dbReference type="PANTHER" id="PTHR32470:SF2">
    <property type="entry name" value="NADH DEHYDROGENASE [UBIQUINONE] 1 ALPHA SUBCOMPLEX ASSEMBLY FACTOR 2"/>
    <property type="match status" value="1"/>
</dbReference>
<dbReference type="InterPro" id="IPR007763">
    <property type="entry name" value="NDUFA12"/>
</dbReference>
<dbReference type="eggNOG" id="KOG3603">
    <property type="taxonomic scope" value="Eukaryota"/>
</dbReference>
<dbReference type="GO" id="GO:0032981">
    <property type="term" value="P:mitochondrial respiratory chain complex I assembly"/>
    <property type="evidence" value="ECO:0007669"/>
    <property type="project" value="TreeGrafter"/>
</dbReference>
<dbReference type="GO" id="GO:0005739">
    <property type="term" value="C:mitochondrion"/>
    <property type="evidence" value="ECO:0007669"/>
    <property type="project" value="TreeGrafter"/>
</dbReference>
<dbReference type="PhylomeDB" id="B4GJJ4"/>
<dbReference type="AlphaFoldDB" id="B4GJJ4"/>
<dbReference type="STRING" id="7234.B4GJJ4"/>
<sequence length="151" mass="17813">MAQKPTRDIFGIIFKNFWNSLRPRQFRGNYIGEDYFGNKYFEIPANPAIGKRKSSRWFEPADKDAFDQELTAEWEAWLRGRREEPPTREELVKNLQIMDMKKRNAAELDATYAKAKDEKAMPKQVEGQTIGTFPKYKDYEFIPGRDPPEKK</sequence>
<dbReference type="Pfam" id="PF05071">
    <property type="entry name" value="NDUFA12"/>
    <property type="match status" value="1"/>
</dbReference>
<protein>
    <submittedName>
        <fullName evidence="2">GL25860</fullName>
    </submittedName>
</protein>
<dbReference type="OrthoDB" id="10255576at2759"/>
<proteinExistence type="inferred from homology"/>
<dbReference type="GO" id="GO:0045271">
    <property type="term" value="C:respiratory chain complex I"/>
    <property type="evidence" value="ECO:0007669"/>
    <property type="project" value="InterPro"/>
</dbReference>
<gene>
    <name evidence="2" type="primary">Dper\GL25860</name>
    <name evidence="2" type="ORF">Dper_GL25860</name>
</gene>
<reference evidence="2 3" key="1">
    <citation type="journal article" date="2007" name="Nature">
        <title>Evolution of genes and genomes on the Drosophila phylogeny.</title>
        <authorList>
            <consortium name="Drosophila 12 Genomes Consortium"/>
            <person name="Clark A.G."/>
            <person name="Eisen M.B."/>
            <person name="Smith D.R."/>
            <person name="Bergman C.M."/>
            <person name="Oliver B."/>
            <person name="Markow T.A."/>
            <person name="Kaufman T.C."/>
            <person name="Kellis M."/>
            <person name="Gelbart W."/>
            <person name="Iyer V.N."/>
            <person name="Pollard D.A."/>
            <person name="Sackton T.B."/>
            <person name="Larracuente A.M."/>
            <person name="Singh N.D."/>
            <person name="Abad J.P."/>
            <person name="Abt D.N."/>
            <person name="Adryan B."/>
            <person name="Aguade M."/>
            <person name="Akashi H."/>
            <person name="Anderson W.W."/>
            <person name="Aquadro C.F."/>
            <person name="Ardell D.H."/>
            <person name="Arguello R."/>
            <person name="Artieri C.G."/>
            <person name="Barbash D.A."/>
            <person name="Barker D."/>
            <person name="Barsanti P."/>
            <person name="Batterham P."/>
            <person name="Batzoglou S."/>
            <person name="Begun D."/>
            <person name="Bhutkar A."/>
            <person name="Blanco E."/>
            <person name="Bosak S.A."/>
            <person name="Bradley R.K."/>
            <person name="Brand A.D."/>
            <person name="Brent M.R."/>
            <person name="Brooks A.N."/>
            <person name="Brown R.H."/>
            <person name="Butlin R.K."/>
            <person name="Caggese C."/>
            <person name="Calvi B.R."/>
            <person name="Bernardo de Carvalho A."/>
            <person name="Caspi A."/>
            <person name="Castrezana S."/>
            <person name="Celniker S.E."/>
            <person name="Chang J.L."/>
            <person name="Chapple C."/>
            <person name="Chatterji S."/>
            <person name="Chinwalla A."/>
            <person name="Civetta A."/>
            <person name="Clifton S.W."/>
            <person name="Comeron J.M."/>
            <person name="Costello J.C."/>
            <person name="Coyne J.A."/>
            <person name="Daub J."/>
            <person name="David R.G."/>
            <person name="Delcher A.L."/>
            <person name="Delehaunty K."/>
            <person name="Do C.B."/>
            <person name="Ebling H."/>
            <person name="Edwards K."/>
            <person name="Eickbush T."/>
            <person name="Evans J.D."/>
            <person name="Filipski A."/>
            <person name="Findeiss S."/>
            <person name="Freyhult E."/>
            <person name="Fulton L."/>
            <person name="Fulton R."/>
            <person name="Garcia A.C."/>
            <person name="Gardiner A."/>
            <person name="Garfield D.A."/>
            <person name="Garvin B.E."/>
            <person name="Gibson G."/>
            <person name="Gilbert D."/>
            <person name="Gnerre S."/>
            <person name="Godfrey J."/>
            <person name="Good R."/>
            <person name="Gotea V."/>
            <person name="Gravely B."/>
            <person name="Greenberg A.J."/>
            <person name="Griffiths-Jones S."/>
            <person name="Gross S."/>
            <person name="Guigo R."/>
            <person name="Gustafson E.A."/>
            <person name="Haerty W."/>
            <person name="Hahn M.W."/>
            <person name="Halligan D.L."/>
            <person name="Halpern A.L."/>
            <person name="Halter G.M."/>
            <person name="Han M.V."/>
            <person name="Heger A."/>
            <person name="Hillier L."/>
            <person name="Hinrichs A.S."/>
            <person name="Holmes I."/>
            <person name="Hoskins R.A."/>
            <person name="Hubisz M.J."/>
            <person name="Hultmark D."/>
            <person name="Huntley M.A."/>
            <person name="Jaffe D.B."/>
            <person name="Jagadeeshan S."/>
            <person name="Jeck W.R."/>
            <person name="Johnson J."/>
            <person name="Jones C.D."/>
            <person name="Jordan W.C."/>
            <person name="Karpen G.H."/>
            <person name="Kataoka E."/>
            <person name="Keightley P.D."/>
            <person name="Kheradpour P."/>
            <person name="Kirkness E.F."/>
            <person name="Koerich L.B."/>
            <person name="Kristiansen K."/>
            <person name="Kudrna D."/>
            <person name="Kulathinal R.J."/>
            <person name="Kumar S."/>
            <person name="Kwok R."/>
            <person name="Lander E."/>
            <person name="Langley C.H."/>
            <person name="Lapoint R."/>
            <person name="Lazzaro B.P."/>
            <person name="Lee S.J."/>
            <person name="Levesque L."/>
            <person name="Li R."/>
            <person name="Lin C.F."/>
            <person name="Lin M.F."/>
            <person name="Lindblad-Toh K."/>
            <person name="Llopart A."/>
            <person name="Long M."/>
            <person name="Low L."/>
            <person name="Lozovsky E."/>
            <person name="Lu J."/>
            <person name="Luo M."/>
            <person name="Machado C.A."/>
            <person name="Makalowski W."/>
            <person name="Marzo M."/>
            <person name="Matsuda M."/>
            <person name="Matzkin L."/>
            <person name="McAllister B."/>
            <person name="McBride C.S."/>
            <person name="McKernan B."/>
            <person name="McKernan K."/>
            <person name="Mendez-Lago M."/>
            <person name="Minx P."/>
            <person name="Mollenhauer M.U."/>
            <person name="Montooth K."/>
            <person name="Mount S.M."/>
            <person name="Mu X."/>
            <person name="Myers E."/>
            <person name="Negre B."/>
            <person name="Newfeld S."/>
            <person name="Nielsen R."/>
            <person name="Noor M.A."/>
            <person name="O'Grady P."/>
            <person name="Pachter L."/>
            <person name="Papaceit M."/>
            <person name="Parisi M.J."/>
            <person name="Parisi M."/>
            <person name="Parts L."/>
            <person name="Pedersen J.S."/>
            <person name="Pesole G."/>
            <person name="Phillippy A.M."/>
            <person name="Ponting C.P."/>
            <person name="Pop M."/>
            <person name="Porcelli D."/>
            <person name="Powell J.R."/>
            <person name="Prohaska S."/>
            <person name="Pruitt K."/>
            <person name="Puig M."/>
            <person name="Quesneville H."/>
            <person name="Ram K.R."/>
            <person name="Rand D."/>
            <person name="Rasmussen M.D."/>
            <person name="Reed L.K."/>
            <person name="Reenan R."/>
            <person name="Reily A."/>
            <person name="Remington K.A."/>
            <person name="Rieger T.T."/>
            <person name="Ritchie M.G."/>
            <person name="Robin C."/>
            <person name="Rogers Y.H."/>
            <person name="Rohde C."/>
            <person name="Rozas J."/>
            <person name="Rubenfield M.J."/>
            <person name="Ruiz A."/>
            <person name="Russo S."/>
            <person name="Salzberg S.L."/>
            <person name="Sanchez-Gracia A."/>
            <person name="Saranga D.J."/>
            <person name="Sato H."/>
            <person name="Schaeffer S.W."/>
            <person name="Schatz M.C."/>
            <person name="Schlenke T."/>
            <person name="Schwartz R."/>
            <person name="Segarra C."/>
            <person name="Singh R.S."/>
            <person name="Sirot L."/>
            <person name="Sirota M."/>
            <person name="Sisneros N.B."/>
            <person name="Smith C.D."/>
            <person name="Smith T.F."/>
            <person name="Spieth J."/>
            <person name="Stage D.E."/>
            <person name="Stark A."/>
            <person name="Stephan W."/>
            <person name="Strausberg R.L."/>
            <person name="Strempel S."/>
            <person name="Sturgill D."/>
            <person name="Sutton G."/>
            <person name="Sutton G.G."/>
            <person name="Tao W."/>
            <person name="Teichmann S."/>
            <person name="Tobari Y.N."/>
            <person name="Tomimura Y."/>
            <person name="Tsolas J.M."/>
            <person name="Valente V.L."/>
            <person name="Venter E."/>
            <person name="Venter J.C."/>
            <person name="Vicario S."/>
            <person name="Vieira F.G."/>
            <person name="Vilella A.J."/>
            <person name="Villasante A."/>
            <person name="Walenz B."/>
            <person name="Wang J."/>
            <person name="Wasserman M."/>
            <person name="Watts T."/>
            <person name="Wilson D."/>
            <person name="Wilson R.K."/>
            <person name="Wing R.A."/>
            <person name="Wolfner M.F."/>
            <person name="Wong A."/>
            <person name="Wong G.K."/>
            <person name="Wu C.I."/>
            <person name="Wu G."/>
            <person name="Yamamoto D."/>
            <person name="Yang H.P."/>
            <person name="Yang S.P."/>
            <person name="Yorke J.A."/>
            <person name="Yoshida K."/>
            <person name="Zdobnov E."/>
            <person name="Zhang P."/>
            <person name="Zhang Y."/>
            <person name="Zimin A.V."/>
            <person name="Baldwin J."/>
            <person name="Abdouelleil A."/>
            <person name="Abdulkadir J."/>
            <person name="Abebe A."/>
            <person name="Abera B."/>
            <person name="Abreu J."/>
            <person name="Acer S.C."/>
            <person name="Aftuck L."/>
            <person name="Alexander A."/>
            <person name="An P."/>
            <person name="Anderson E."/>
            <person name="Anderson S."/>
            <person name="Arachi H."/>
            <person name="Azer M."/>
            <person name="Bachantsang P."/>
            <person name="Barry A."/>
            <person name="Bayul T."/>
            <person name="Berlin A."/>
            <person name="Bessette D."/>
            <person name="Bloom T."/>
            <person name="Blye J."/>
            <person name="Boguslavskiy L."/>
            <person name="Bonnet C."/>
            <person name="Boukhgalter B."/>
            <person name="Bourzgui I."/>
            <person name="Brown A."/>
            <person name="Cahill P."/>
            <person name="Channer S."/>
            <person name="Cheshatsang Y."/>
            <person name="Chuda L."/>
            <person name="Citroen M."/>
            <person name="Collymore A."/>
            <person name="Cooke P."/>
            <person name="Costello M."/>
            <person name="D'Aco K."/>
            <person name="Daza R."/>
            <person name="De Haan G."/>
            <person name="DeGray S."/>
            <person name="DeMaso C."/>
            <person name="Dhargay N."/>
            <person name="Dooley K."/>
            <person name="Dooley E."/>
            <person name="Doricent M."/>
            <person name="Dorje P."/>
            <person name="Dorjee K."/>
            <person name="Dupes A."/>
            <person name="Elong R."/>
            <person name="Falk J."/>
            <person name="Farina A."/>
            <person name="Faro S."/>
            <person name="Ferguson D."/>
            <person name="Fisher S."/>
            <person name="Foley C.D."/>
            <person name="Franke A."/>
            <person name="Friedrich D."/>
            <person name="Gadbois L."/>
            <person name="Gearin G."/>
            <person name="Gearin C.R."/>
            <person name="Giannoukos G."/>
            <person name="Goode T."/>
            <person name="Graham J."/>
            <person name="Grandbois E."/>
            <person name="Grewal S."/>
            <person name="Gyaltsen K."/>
            <person name="Hafez N."/>
            <person name="Hagos B."/>
            <person name="Hall J."/>
            <person name="Henson C."/>
            <person name="Hollinger A."/>
            <person name="Honan T."/>
            <person name="Huard M.D."/>
            <person name="Hughes L."/>
            <person name="Hurhula B."/>
            <person name="Husby M.E."/>
            <person name="Kamat A."/>
            <person name="Kanga B."/>
            <person name="Kashin S."/>
            <person name="Khazanovich D."/>
            <person name="Kisner P."/>
            <person name="Lance K."/>
            <person name="Lara M."/>
            <person name="Lee W."/>
            <person name="Lennon N."/>
            <person name="Letendre F."/>
            <person name="LeVine R."/>
            <person name="Lipovsky A."/>
            <person name="Liu X."/>
            <person name="Liu J."/>
            <person name="Liu S."/>
            <person name="Lokyitsang T."/>
            <person name="Lokyitsang Y."/>
            <person name="Lubonja R."/>
            <person name="Lui A."/>
            <person name="MacDonald P."/>
            <person name="Magnisalis V."/>
            <person name="Maru K."/>
            <person name="Matthews C."/>
            <person name="McCusker W."/>
            <person name="McDonough S."/>
            <person name="Mehta T."/>
            <person name="Meldrim J."/>
            <person name="Meneus L."/>
            <person name="Mihai O."/>
            <person name="Mihalev A."/>
            <person name="Mihova T."/>
            <person name="Mittelman R."/>
            <person name="Mlenga V."/>
            <person name="Montmayeur A."/>
            <person name="Mulrain L."/>
            <person name="Navidi A."/>
            <person name="Naylor J."/>
            <person name="Negash T."/>
            <person name="Nguyen T."/>
            <person name="Nguyen N."/>
            <person name="Nicol R."/>
            <person name="Norbu C."/>
            <person name="Norbu N."/>
            <person name="Novod N."/>
            <person name="O'Neill B."/>
            <person name="Osman S."/>
            <person name="Markiewicz E."/>
            <person name="Oyono O.L."/>
            <person name="Patti C."/>
            <person name="Phunkhang P."/>
            <person name="Pierre F."/>
            <person name="Priest M."/>
            <person name="Raghuraman S."/>
            <person name="Rege F."/>
            <person name="Reyes R."/>
            <person name="Rise C."/>
            <person name="Rogov P."/>
            <person name="Ross K."/>
            <person name="Ryan E."/>
            <person name="Settipalli S."/>
            <person name="Shea T."/>
            <person name="Sherpa N."/>
            <person name="Shi L."/>
            <person name="Shih D."/>
            <person name="Sparrow T."/>
            <person name="Spaulding J."/>
            <person name="Stalker J."/>
            <person name="Stange-Thomann N."/>
            <person name="Stavropoulos S."/>
            <person name="Stone C."/>
            <person name="Strader C."/>
            <person name="Tesfaye S."/>
            <person name="Thomson T."/>
            <person name="Thoulutsang Y."/>
            <person name="Thoulutsang D."/>
            <person name="Topham K."/>
            <person name="Topping I."/>
            <person name="Tsamla T."/>
            <person name="Vassiliev H."/>
            <person name="Vo A."/>
            <person name="Wangchuk T."/>
            <person name="Wangdi T."/>
            <person name="Weiand M."/>
            <person name="Wilkinson J."/>
            <person name="Wilson A."/>
            <person name="Yadav S."/>
            <person name="Young G."/>
            <person name="Yu Q."/>
            <person name="Zembek L."/>
            <person name="Zhong D."/>
            <person name="Zimmer A."/>
            <person name="Zwirko Z."/>
            <person name="Jaffe D.B."/>
            <person name="Alvarez P."/>
            <person name="Brockman W."/>
            <person name="Butler J."/>
            <person name="Chin C."/>
            <person name="Gnerre S."/>
            <person name="Grabherr M."/>
            <person name="Kleber M."/>
            <person name="Mauceli E."/>
            <person name="MacCallum I."/>
        </authorList>
    </citation>
    <scope>NUCLEOTIDE SEQUENCE [LARGE SCALE GENOMIC DNA]</scope>
    <source>
        <strain evidence="3">MSH-3 / Tucson 14011-0111.49</strain>
    </source>
</reference>
<dbReference type="OMA" id="FIWRNFL"/>
<dbReference type="InterPro" id="IPR052618">
    <property type="entry name" value="ComplexI_NDUFA12"/>
</dbReference>
<evidence type="ECO:0000256" key="1">
    <source>
        <dbReference type="ARBA" id="ARBA00007355"/>
    </source>
</evidence>
<evidence type="ECO:0000313" key="2">
    <source>
        <dbReference type="EMBL" id="EDW36810.1"/>
    </source>
</evidence>
<evidence type="ECO:0000313" key="3">
    <source>
        <dbReference type="Proteomes" id="UP000008744"/>
    </source>
</evidence>
<dbReference type="HOGENOM" id="CLU_123512_0_0_1"/>
<accession>B4GJJ4</accession>
<dbReference type="Proteomes" id="UP000008744">
    <property type="component" value="Unassembled WGS sequence"/>
</dbReference>
<dbReference type="EMBL" id="CH479184">
    <property type="protein sequence ID" value="EDW36810.1"/>
    <property type="molecule type" value="Genomic_DNA"/>
</dbReference>
<name>B4GJJ4_DROPE</name>
<dbReference type="PANTHER" id="PTHR32470">
    <property type="entry name" value="ADH DEHYDROGENASE [UBIQUINONE] 1 ALPHA SUBCOMPLEX ASSEMBLY FACTOR 2"/>
    <property type="match status" value="1"/>
</dbReference>
<keyword evidence="3" id="KW-1185">Reference proteome</keyword>
<dbReference type="KEGG" id="dpe:6593667"/>
<organism evidence="3">
    <name type="scientific">Drosophila persimilis</name>
    <name type="common">Fruit fly</name>
    <dbReference type="NCBI Taxonomy" id="7234"/>
    <lineage>
        <taxon>Eukaryota</taxon>
        <taxon>Metazoa</taxon>
        <taxon>Ecdysozoa</taxon>
        <taxon>Arthropoda</taxon>
        <taxon>Hexapoda</taxon>
        <taxon>Insecta</taxon>
        <taxon>Pterygota</taxon>
        <taxon>Neoptera</taxon>
        <taxon>Endopterygota</taxon>
        <taxon>Diptera</taxon>
        <taxon>Brachycera</taxon>
        <taxon>Muscomorpha</taxon>
        <taxon>Ephydroidea</taxon>
        <taxon>Drosophilidae</taxon>
        <taxon>Drosophila</taxon>
        <taxon>Sophophora</taxon>
    </lineage>
</organism>
<comment type="similarity">
    <text evidence="1">Belongs to the complex I NDUFA12 subunit family.</text>
</comment>